<dbReference type="EMBL" id="JBAFVH010000002">
    <property type="protein sequence ID" value="MFG1371535.1"/>
    <property type="molecule type" value="Genomic_DNA"/>
</dbReference>
<dbReference type="InterPro" id="IPR011335">
    <property type="entry name" value="Restrct_endonuc-II-like"/>
</dbReference>
<dbReference type="Proteomes" id="UP001604002">
    <property type="component" value="Unassembled WGS sequence"/>
</dbReference>
<comment type="caution">
    <text evidence="2">The sequence shown here is derived from an EMBL/GenBank/DDBJ whole genome shotgun (WGS) entry which is preliminary data.</text>
</comment>
<reference evidence="2 3" key="1">
    <citation type="submission" date="2024-02" db="EMBL/GenBank/DDBJ databases">
        <title>Expansion and revision of Xanthobacter and proposal of Roseixanthobacter gen. nov.</title>
        <authorList>
            <person name="Soltysiak M.P.M."/>
            <person name="Jalihal A."/>
            <person name="Ory A."/>
            <person name="Chrisophersen C."/>
            <person name="Lee A.D."/>
            <person name="Boulton J."/>
            <person name="Springer M."/>
        </authorList>
    </citation>
    <scope>NUCLEOTIDE SEQUENCE [LARGE SCALE GENOMIC DNA]</scope>
    <source>
        <strain evidence="2 3">23A</strain>
    </source>
</reference>
<accession>A0ABW6ZS45</accession>
<sequence length="207" mass="22950">MQIINCEQGTEEWFRVRAGMPTASEFATVMASGRGGGESKTRRTYMLKLAGEIVTGEPAESFTNAHMERGKVMEAEARDWYAFQYNVEPERVGFIVNGPKGCSPDSLLGADGMLEIKTALPHILIEKLLKGEFSPEHKAQCQGALWVAEREWIDLVTYWPRLPPLVVRAQRDELYIAALSKAVSDFNAELQEVVEQIRAYGGGKAAA</sequence>
<dbReference type="InterPro" id="IPR011604">
    <property type="entry name" value="PDDEXK-like_dom_sf"/>
</dbReference>
<gene>
    <name evidence="2" type="ORF">V5F32_05100</name>
</gene>
<keyword evidence="3" id="KW-1185">Reference proteome</keyword>
<evidence type="ECO:0000313" key="2">
    <source>
        <dbReference type="EMBL" id="MFG1371535.1"/>
    </source>
</evidence>
<dbReference type="InterPro" id="IPR019080">
    <property type="entry name" value="YqaJ_viral_recombinase"/>
</dbReference>
<dbReference type="PANTHER" id="PTHR46609:SF6">
    <property type="entry name" value="EXONUCLEASE, PHAGE-TYPE_RECB, C-TERMINAL DOMAIN-CONTAINING PROTEIN-RELATED"/>
    <property type="match status" value="1"/>
</dbReference>
<name>A0ABW6ZS45_9HYPH</name>
<keyword evidence="2" id="KW-0540">Nuclease</keyword>
<dbReference type="CDD" id="cd22343">
    <property type="entry name" value="PDDEXK_lambda_exonuclease-like"/>
    <property type="match status" value="1"/>
</dbReference>
<dbReference type="SUPFAM" id="SSF52980">
    <property type="entry name" value="Restriction endonuclease-like"/>
    <property type="match status" value="1"/>
</dbReference>
<proteinExistence type="predicted"/>
<dbReference type="PANTHER" id="PTHR46609">
    <property type="entry name" value="EXONUCLEASE, PHAGE-TYPE/RECB, C-TERMINAL DOMAIN-CONTAINING PROTEIN"/>
    <property type="match status" value="1"/>
</dbReference>
<evidence type="ECO:0000259" key="1">
    <source>
        <dbReference type="Pfam" id="PF09588"/>
    </source>
</evidence>
<protein>
    <submittedName>
        <fullName evidence="2">Lambda exonuclease family protein</fullName>
    </submittedName>
</protein>
<organism evidence="2 3">
    <name type="scientific">Xanthobacter oligotrophicus</name>
    <dbReference type="NCBI Taxonomy" id="2607286"/>
    <lineage>
        <taxon>Bacteria</taxon>
        <taxon>Pseudomonadati</taxon>
        <taxon>Pseudomonadota</taxon>
        <taxon>Alphaproteobacteria</taxon>
        <taxon>Hyphomicrobiales</taxon>
        <taxon>Xanthobacteraceae</taxon>
        <taxon>Xanthobacter</taxon>
    </lineage>
</organism>
<dbReference type="Gene3D" id="3.90.320.10">
    <property type="match status" value="1"/>
</dbReference>
<keyword evidence="2" id="KW-0378">Hydrolase</keyword>
<evidence type="ECO:0000313" key="3">
    <source>
        <dbReference type="Proteomes" id="UP001604002"/>
    </source>
</evidence>
<feature type="domain" description="YqaJ viral recombinase" evidence="1">
    <location>
        <begin position="12"/>
        <end position="150"/>
    </location>
</feature>
<dbReference type="Pfam" id="PF09588">
    <property type="entry name" value="YqaJ"/>
    <property type="match status" value="1"/>
</dbReference>
<dbReference type="GO" id="GO:0004527">
    <property type="term" value="F:exonuclease activity"/>
    <property type="evidence" value="ECO:0007669"/>
    <property type="project" value="UniProtKB-KW"/>
</dbReference>
<dbReference type="InterPro" id="IPR051703">
    <property type="entry name" value="NF-kappa-B_Signaling_Reg"/>
</dbReference>
<keyword evidence="2" id="KW-0269">Exonuclease</keyword>
<dbReference type="RefSeq" id="WP_393991516.1">
    <property type="nucleotide sequence ID" value="NZ_JBAFVH010000002.1"/>
</dbReference>